<sequence>MKNRLGGPVHIRLCVKVCSHCCEHTFEDFLSVMKYNLSSVTPLSLVPLSSNNVELTPLVDYEASHMEKALNQIHSTSCIELESDGKFFIILLEEIYQLNCLQKQNQDKFLTNLQNLQKLLIDVTSPFKKDLYTWRKIFLIYIEDKIFVGNTEADRKERNWKFSQEQLACFIDKVNKNHLVKKLKDPSSKTVFEKFLKLNNSLVLMKQFQYLNQMATSIILEKHDKETHPNSISDFQHLVEKDSFLSENTFKSLCHAMEQLTTIIPQLVDYNCPICLMYKKQKEDDRERIAEEMEAITGLRIDEGQTLTHHSKLPPMCEIQCSQFKRKVISPAFSIKYITSLEKLMLSCVKDLVYNIDEMLKSKGPVLNIVNLIQTCAVDIIGETSFGGKFNNIKTGEHPLPKKVWVELKRRVLISIFPLLKPWLTEDPYLRNFSNNIITSRRKANKQKNDILQILLNTFDDDYETKKTKNKKEKQIGTENRMTDHEVYDQILEFLVAGTDSVSFTTTMAIVQLSKNPQKLLSLVKELDKVLSIDELPTHDKLKELKYLNAVINETMRLWPVFLDGGIGRTPDKDSILGKYMIPKDASFLNLNTSLILNFYKLHHDPKYWGEDVEEFIPERWLEPENIPRDVYYPFSAGPRNCIGQK</sequence>
<evidence type="ECO:0000313" key="1">
    <source>
        <dbReference type="EMBL" id="CAG8435951.1"/>
    </source>
</evidence>
<organism evidence="1 2">
    <name type="scientific">Scutellospora calospora</name>
    <dbReference type="NCBI Taxonomy" id="85575"/>
    <lineage>
        <taxon>Eukaryota</taxon>
        <taxon>Fungi</taxon>
        <taxon>Fungi incertae sedis</taxon>
        <taxon>Mucoromycota</taxon>
        <taxon>Glomeromycotina</taxon>
        <taxon>Glomeromycetes</taxon>
        <taxon>Diversisporales</taxon>
        <taxon>Gigasporaceae</taxon>
        <taxon>Scutellospora</taxon>
    </lineage>
</organism>
<gene>
    <name evidence="1" type="ORF">SCALOS_LOCUS241</name>
</gene>
<evidence type="ECO:0000313" key="2">
    <source>
        <dbReference type="Proteomes" id="UP000789860"/>
    </source>
</evidence>
<reference evidence="1" key="1">
    <citation type="submission" date="2021-06" db="EMBL/GenBank/DDBJ databases">
        <authorList>
            <person name="Kallberg Y."/>
            <person name="Tangrot J."/>
            <person name="Rosling A."/>
        </authorList>
    </citation>
    <scope>NUCLEOTIDE SEQUENCE</scope>
    <source>
        <strain evidence="1">AU212A</strain>
    </source>
</reference>
<comment type="caution">
    <text evidence="1">The sequence shown here is derived from an EMBL/GenBank/DDBJ whole genome shotgun (WGS) entry which is preliminary data.</text>
</comment>
<protein>
    <submittedName>
        <fullName evidence="1">5722_t:CDS:1</fullName>
    </submittedName>
</protein>
<keyword evidence="2" id="KW-1185">Reference proteome</keyword>
<name>A0ACA9JUG8_9GLOM</name>
<proteinExistence type="predicted"/>
<accession>A0ACA9JUG8</accession>
<dbReference type="Proteomes" id="UP000789860">
    <property type="component" value="Unassembled WGS sequence"/>
</dbReference>
<dbReference type="EMBL" id="CAJVPM010000101">
    <property type="protein sequence ID" value="CAG8435951.1"/>
    <property type="molecule type" value="Genomic_DNA"/>
</dbReference>